<dbReference type="EMBL" id="PIPM01000007">
    <property type="protein sequence ID" value="RUO32696.1"/>
    <property type="molecule type" value="Genomic_DNA"/>
</dbReference>
<sequence length="254" mass="28458">MKQFKSKVKKSVRIADEGQPSGVGFFNNGKQITLVFIEGWATCATIRHVFQLPSAELALTPNSQTFLTHISKKLLATGSSRNWFQIRKKIPCAWPIIHWKKARVYIPDDLPPPDVIDLVQAKLDEESKEVHQGWAWDLYPNADDENESEVLFVPHQDLLPYEIAHQAFDATEARNLGVRLRPVYPPLLDDLTQEQSEAERLIATLAQSDAASSYQGLLNKDLETATALALYAMQSAQSDLGRNTSTVAESSYVH</sequence>
<dbReference type="RefSeq" id="WP_126777080.1">
    <property type="nucleotide sequence ID" value="NZ_PIPM01000007.1"/>
</dbReference>
<dbReference type="AlphaFoldDB" id="A0A432WFU5"/>
<proteinExistence type="predicted"/>
<dbReference type="Proteomes" id="UP000288405">
    <property type="component" value="Unassembled WGS sequence"/>
</dbReference>
<accession>A0A432WFU5</accession>
<protein>
    <submittedName>
        <fullName evidence="1">Uncharacterized protein</fullName>
    </submittedName>
</protein>
<evidence type="ECO:0000313" key="1">
    <source>
        <dbReference type="EMBL" id="RUO32696.1"/>
    </source>
</evidence>
<organism evidence="1 2">
    <name type="scientific">Aliidiomarina sanyensis</name>
    <dbReference type="NCBI Taxonomy" id="1249555"/>
    <lineage>
        <taxon>Bacteria</taxon>
        <taxon>Pseudomonadati</taxon>
        <taxon>Pseudomonadota</taxon>
        <taxon>Gammaproteobacteria</taxon>
        <taxon>Alteromonadales</taxon>
        <taxon>Idiomarinaceae</taxon>
        <taxon>Aliidiomarina</taxon>
    </lineage>
</organism>
<keyword evidence="2" id="KW-1185">Reference proteome</keyword>
<evidence type="ECO:0000313" key="2">
    <source>
        <dbReference type="Proteomes" id="UP000288405"/>
    </source>
</evidence>
<comment type="caution">
    <text evidence="1">The sequence shown here is derived from an EMBL/GenBank/DDBJ whole genome shotgun (WGS) entry which is preliminary data.</text>
</comment>
<name>A0A432WFU5_9GAMM</name>
<dbReference type="OrthoDB" id="9918085at2"/>
<gene>
    <name evidence="1" type="ORF">CWE11_07935</name>
</gene>
<reference evidence="1 2" key="1">
    <citation type="journal article" date="2011" name="Front. Microbiol.">
        <title>Genomic signatures of strain selection and enhancement in Bacillus atrophaeus var. globigii, a historical biowarfare simulant.</title>
        <authorList>
            <person name="Gibbons H.S."/>
            <person name="Broomall S.M."/>
            <person name="McNew L.A."/>
            <person name="Daligault H."/>
            <person name="Chapman C."/>
            <person name="Bruce D."/>
            <person name="Karavis M."/>
            <person name="Krepps M."/>
            <person name="McGregor P.A."/>
            <person name="Hong C."/>
            <person name="Park K.H."/>
            <person name="Akmal A."/>
            <person name="Feldman A."/>
            <person name="Lin J.S."/>
            <person name="Chang W.E."/>
            <person name="Higgs B.W."/>
            <person name="Demirev P."/>
            <person name="Lindquist J."/>
            <person name="Liem A."/>
            <person name="Fochler E."/>
            <person name="Read T.D."/>
            <person name="Tapia R."/>
            <person name="Johnson S."/>
            <person name="Bishop-Lilly K.A."/>
            <person name="Detter C."/>
            <person name="Han C."/>
            <person name="Sozhamannan S."/>
            <person name="Rosenzweig C.N."/>
            <person name="Skowronski E.W."/>
        </authorList>
    </citation>
    <scope>NUCLEOTIDE SEQUENCE [LARGE SCALE GENOMIC DNA]</scope>
    <source>
        <strain evidence="1 2">GYP-17</strain>
    </source>
</reference>